<evidence type="ECO:0000313" key="3">
    <source>
        <dbReference type="Proteomes" id="UP001595867"/>
    </source>
</evidence>
<keyword evidence="3" id="KW-1185">Reference proteome</keyword>
<name>A0ABV8IQK1_9ACTN</name>
<dbReference type="EMBL" id="JBHSBL010000015">
    <property type="protein sequence ID" value="MFC4066214.1"/>
    <property type="molecule type" value="Genomic_DNA"/>
</dbReference>
<keyword evidence="1" id="KW-0812">Transmembrane</keyword>
<sequence length="335" mass="35851">MPTHDHLRTAMNDMARATEPLAPEAVLNAGRRVRRHRRMVGAAVTAAAVVLVTAGIAVLAPRNEDDLPPSGTGDAVQTLQNSLSGLADGDYTFTRTGAGWVADIRRATVHLPDSVLIEHSDTFRVLRTGSGFYMRYLIFGSPEQHEQYRTYFQQHVTGAQGEAAMTAFDQLNGSNWVRADEKKLTAAAADESLSHLDTMATLPTTGQPDATGAGTLIAAVTTAQRAGDVITGTLDATRQDPALGPLLSDPAYLYGVGAKAMPFRATLDDQGRLTEFVVTMPEQRMASQPADPVEPEPPLIIRISDYGRTAVEPAPVQVAGELSADIYETLANDND</sequence>
<keyword evidence="1" id="KW-0472">Membrane</keyword>
<evidence type="ECO:0000256" key="1">
    <source>
        <dbReference type="SAM" id="Phobius"/>
    </source>
</evidence>
<accession>A0ABV8IQK1</accession>
<reference evidence="3" key="1">
    <citation type="journal article" date="2019" name="Int. J. Syst. Evol. Microbiol.">
        <title>The Global Catalogue of Microorganisms (GCM) 10K type strain sequencing project: providing services to taxonomists for standard genome sequencing and annotation.</title>
        <authorList>
            <consortium name="The Broad Institute Genomics Platform"/>
            <consortium name="The Broad Institute Genome Sequencing Center for Infectious Disease"/>
            <person name="Wu L."/>
            <person name="Ma J."/>
        </authorList>
    </citation>
    <scope>NUCLEOTIDE SEQUENCE [LARGE SCALE GENOMIC DNA]</scope>
    <source>
        <strain evidence="3">TBRC 5832</strain>
    </source>
</reference>
<gene>
    <name evidence="2" type="ORF">ACFO0C_14865</name>
</gene>
<organism evidence="2 3">
    <name type="scientific">Actinoplanes subglobosus</name>
    <dbReference type="NCBI Taxonomy" id="1547892"/>
    <lineage>
        <taxon>Bacteria</taxon>
        <taxon>Bacillati</taxon>
        <taxon>Actinomycetota</taxon>
        <taxon>Actinomycetes</taxon>
        <taxon>Micromonosporales</taxon>
        <taxon>Micromonosporaceae</taxon>
        <taxon>Actinoplanes</taxon>
    </lineage>
</organism>
<comment type="caution">
    <text evidence="2">The sequence shown here is derived from an EMBL/GenBank/DDBJ whole genome shotgun (WGS) entry which is preliminary data.</text>
</comment>
<protein>
    <recommendedName>
        <fullName evidence="4">DUF2092 domain-containing protein</fullName>
    </recommendedName>
</protein>
<feature type="transmembrane region" description="Helical" evidence="1">
    <location>
        <begin position="40"/>
        <end position="60"/>
    </location>
</feature>
<evidence type="ECO:0008006" key="4">
    <source>
        <dbReference type="Google" id="ProtNLM"/>
    </source>
</evidence>
<evidence type="ECO:0000313" key="2">
    <source>
        <dbReference type="EMBL" id="MFC4066214.1"/>
    </source>
</evidence>
<keyword evidence="1" id="KW-1133">Transmembrane helix</keyword>
<dbReference type="RefSeq" id="WP_378067186.1">
    <property type="nucleotide sequence ID" value="NZ_JBHSBL010000015.1"/>
</dbReference>
<proteinExistence type="predicted"/>
<dbReference type="Proteomes" id="UP001595867">
    <property type="component" value="Unassembled WGS sequence"/>
</dbReference>